<evidence type="ECO:0000313" key="5">
    <source>
        <dbReference type="Proteomes" id="UP001314229"/>
    </source>
</evidence>
<accession>A0AAV1QI13</accession>
<evidence type="ECO:0000313" key="4">
    <source>
        <dbReference type="EMBL" id="CAK6982291.1"/>
    </source>
</evidence>
<protein>
    <submittedName>
        <fullName evidence="4">L-rhamnose-binding lectin CSL2-like</fullName>
    </submittedName>
</protein>
<evidence type="ECO:0000259" key="3">
    <source>
        <dbReference type="PROSITE" id="PS50228"/>
    </source>
</evidence>
<dbReference type="GO" id="GO:0030246">
    <property type="term" value="F:carbohydrate binding"/>
    <property type="evidence" value="ECO:0007669"/>
    <property type="project" value="UniProtKB-KW"/>
</dbReference>
<dbReference type="InterPro" id="IPR043159">
    <property type="entry name" value="Lectin_gal-bd_sf"/>
</dbReference>
<keyword evidence="5" id="KW-1185">Reference proteome</keyword>
<proteinExistence type="predicted"/>
<keyword evidence="2" id="KW-0677">Repeat</keyword>
<dbReference type="PROSITE" id="PS50228">
    <property type="entry name" value="SUEL_LECTIN"/>
    <property type="match status" value="1"/>
</dbReference>
<dbReference type="InterPro" id="IPR000922">
    <property type="entry name" value="Lectin_gal-bd_dom"/>
</dbReference>
<organism evidence="4 5">
    <name type="scientific">Scomber scombrus</name>
    <name type="common">Atlantic mackerel</name>
    <name type="synonym">Scomber vernalis</name>
    <dbReference type="NCBI Taxonomy" id="13677"/>
    <lineage>
        <taxon>Eukaryota</taxon>
        <taxon>Metazoa</taxon>
        <taxon>Chordata</taxon>
        <taxon>Craniata</taxon>
        <taxon>Vertebrata</taxon>
        <taxon>Euteleostomi</taxon>
        <taxon>Actinopterygii</taxon>
        <taxon>Neopterygii</taxon>
        <taxon>Teleostei</taxon>
        <taxon>Neoteleostei</taxon>
        <taxon>Acanthomorphata</taxon>
        <taxon>Pelagiaria</taxon>
        <taxon>Scombriformes</taxon>
        <taxon>Scombridae</taxon>
        <taxon>Scomber</taxon>
    </lineage>
</organism>
<feature type="domain" description="SUEL-type lectin" evidence="3">
    <location>
        <begin position="1"/>
        <end position="96"/>
    </location>
</feature>
<comment type="caution">
    <text evidence="4">The sequence shown here is derived from an EMBL/GenBank/DDBJ whole genome shotgun (WGS) entry which is preliminary data.</text>
</comment>
<dbReference type="Proteomes" id="UP001314229">
    <property type="component" value="Unassembled WGS sequence"/>
</dbReference>
<reference evidence="4 5" key="1">
    <citation type="submission" date="2024-01" db="EMBL/GenBank/DDBJ databases">
        <authorList>
            <person name="Alioto T."/>
            <person name="Alioto T."/>
            <person name="Gomez Garrido J."/>
        </authorList>
    </citation>
    <scope>NUCLEOTIDE SEQUENCE [LARGE SCALE GENOMIC DNA]</scope>
</reference>
<dbReference type="Gene3D" id="2.60.120.740">
    <property type="match status" value="1"/>
</dbReference>
<feature type="non-terminal residue" evidence="4">
    <location>
        <position position="1"/>
    </location>
</feature>
<dbReference type="PANTHER" id="PTHR46780">
    <property type="entry name" value="PROTEIN EVA-1"/>
    <property type="match status" value="1"/>
</dbReference>
<name>A0AAV1QI13_SCOSC</name>
<dbReference type="AlphaFoldDB" id="A0AAV1QI13"/>
<dbReference type="EMBL" id="CAWUFR010000985">
    <property type="protein sequence ID" value="CAK6982291.1"/>
    <property type="molecule type" value="Genomic_DNA"/>
</dbReference>
<feature type="non-terminal residue" evidence="4">
    <location>
        <position position="148"/>
    </location>
</feature>
<gene>
    <name evidence="4" type="ORF">FSCOSCO3_A027963</name>
</gene>
<sequence>KTLTCDLETSTQKLYCGYGLIVVQNVAVSHRETESCVSGVRPDRLDPPLCSSTPVLHIAQHRCDGKHKCSVRASNHIFANVCPGTRKYLQYSYTCVDPGTVQFMTQNQSNTETEETAELQHRLILIETKRAEDGFMSIRGAKIWTGSK</sequence>
<dbReference type="Pfam" id="PF02140">
    <property type="entry name" value="SUEL_Lectin"/>
    <property type="match status" value="1"/>
</dbReference>
<evidence type="ECO:0000256" key="1">
    <source>
        <dbReference type="ARBA" id="ARBA00022734"/>
    </source>
</evidence>
<keyword evidence="1" id="KW-0430">Lectin</keyword>
<evidence type="ECO:0000256" key="2">
    <source>
        <dbReference type="ARBA" id="ARBA00022737"/>
    </source>
</evidence>